<dbReference type="PRINTS" id="PR00081">
    <property type="entry name" value="GDHRDH"/>
</dbReference>
<dbReference type="PANTHER" id="PTHR43477:SF1">
    <property type="entry name" value="DIHYDROANTICAPSIN 7-DEHYDROGENASE"/>
    <property type="match status" value="1"/>
</dbReference>
<accession>A0A412XBQ3</accession>
<evidence type="ECO:0000256" key="1">
    <source>
        <dbReference type="ARBA" id="ARBA00006484"/>
    </source>
</evidence>
<gene>
    <name evidence="3" type="ORF">DWW14_14670</name>
</gene>
<dbReference type="Pfam" id="PF13561">
    <property type="entry name" value="adh_short_C2"/>
    <property type="match status" value="1"/>
</dbReference>
<reference evidence="3 4" key="1">
    <citation type="submission" date="2018-08" db="EMBL/GenBank/DDBJ databases">
        <title>A genome reference for cultivated species of the human gut microbiota.</title>
        <authorList>
            <person name="Zou Y."/>
            <person name="Xue W."/>
            <person name="Luo G."/>
        </authorList>
    </citation>
    <scope>NUCLEOTIDE SEQUENCE [LARGE SCALE GENOMIC DNA]</scope>
    <source>
        <strain evidence="3 4">AF14-42</strain>
    </source>
</reference>
<dbReference type="InterPro" id="IPR051122">
    <property type="entry name" value="SDR_DHRS6-like"/>
</dbReference>
<dbReference type="AlphaFoldDB" id="A0A412XBQ3"/>
<proteinExistence type="inferred from homology"/>
<evidence type="ECO:0000256" key="2">
    <source>
        <dbReference type="ARBA" id="ARBA00023002"/>
    </source>
</evidence>
<dbReference type="GO" id="GO:0016491">
    <property type="term" value="F:oxidoreductase activity"/>
    <property type="evidence" value="ECO:0007669"/>
    <property type="project" value="UniProtKB-KW"/>
</dbReference>
<keyword evidence="2" id="KW-0560">Oxidoreductase</keyword>
<organism evidence="3 4">
    <name type="scientific">Bacteroides uniformis</name>
    <dbReference type="NCBI Taxonomy" id="820"/>
    <lineage>
        <taxon>Bacteria</taxon>
        <taxon>Pseudomonadati</taxon>
        <taxon>Bacteroidota</taxon>
        <taxon>Bacteroidia</taxon>
        <taxon>Bacteroidales</taxon>
        <taxon>Bacteroidaceae</taxon>
        <taxon>Bacteroides</taxon>
    </lineage>
</organism>
<comment type="similarity">
    <text evidence="1">Belongs to the short-chain dehydrogenases/reductases (SDR) family.</text>
</comment>
<dbReference type="SUPFAM" id="SSF51735">
    <property type="entry name" value="NAD(P)-binding Rossmann-fold domains"/>
    <property type="match status" value="1"/>
</dbReference>
<evidence type="ECO:0000313" key="3">
    <source>
        <dbReference type="EMBL" id="RGV40585.1"/>
    </source>
</evidence>
<protein>
    <submittedName>
        <fullName evidence="3">SDR family NAD(P)-dependent oxidoreductase</fullName>
    </submittedName>
</protein>
<dbReference type="InterPro" id="IPR002347">
    <property type="entry name" value="SDR_fam"/>
</dbReference>
<evidence type="ECO:0000313" key="4">
    <source>
        <dbReference type="Proteomes" id="UP000285343"/>
    </source>
</evidence>
<dbReference type="PANTHER" id="PTHR43477">
    <property type="entry name" value="DIHYDROANTICAPSIN 7-DEHYDROGENASE"/>
    <property type="match status" value="1"/>
</dbReference>
<dbReference type="Gene3D" id="3.40.50.720">
    <property type="entry name" value="NAD(P)-binding Rossmann-like Domain"/>
    <property type="match status" value="1"/>
</dbReference>
<dbReference type="Proteomes" id="UP000285343">
    <property type="component" value="Unassembled WGS sequence"/>
</dbReference>
<sequence length="247" mass="26852">MYNPFSLEHKKILVTGASSGIGRGISIDTSKMGASLIVTARNEERLKDTMSFLEGKDHSYVIADLSFEDDINRIVDSLPVIDGIVLSAGMIKTMPVKNISSKAIDEIFDVNIISNIKLLSKLLKRKKLAHSASIVLISSVSTFNVKVGNSLYSSTKGAMNSFAKAMALEVAKLKIRVNCIQPGFIPSNILNTSGIEEDSMLRWYAERHPLGFGTPTDIANACIYLLSDAAQWVTGSIFTIDGGYTLQ</sequence>
<name>A0A412XBQ3_BACUN</name>
<dbReference type="FunFam" id="3.40.50.720:FF:000084">
    <property type="entry name" value="Short-chain dehydrogenase reductase"/>
    <property type="match status" value="1"/>
</dbReference>
<dbReference type="PROSITE" id="PS00061">
    <property type="entry name" value="ADH_SHORT"/>
    <property type="match status" value="1"/>
</dbReference>
<dbReference type="EMBL" id="QRZC01000021">
    <property type="protein sequence ID" value="RGV40585.1"/>
    <property type="molecule type" value="Genomic_DNA"/>
</dbReference>
<dbReference type="InterPro" id="IPR036291">
    <property type="entry name" value="NAD(P)-bd_dom_sf"/>
</dbReference>
<dbReference type="CDD" id="cd05233">
    <property type="entry name" value="SDR_c"/>
    <property type="match status" value="1"/>
</dbReference>
<comment type="caution">
    <text evidence="3">The sequence shown here is derived from an EMBL/GenBank/DDBJ whole genome shotgun (WGS) entry which is preliminary data.</text>
</comment>
<dbReference type="RefSeq" id="WP_117866406.1">
    <property type="nucleotide sequence ID" value="NZ_CP176641.1"/>
</dbReference>
<dbReference type="InterPro" id="IPR020904">
    <property type="entry name" value="Sc_DH/Rdtase_CS"/>
</dbReference>